<organism evidence="1 2">
    <name type="scientific">Blastochloris viridis</name>
    <name type="common">Rhodopseudomonas viridis</name>
    <dbReference type="NCBI Taxonomy" id="1079"/>
    <lineage>
        <taxon>Bacteria</taxon>
        <taxon>Pseudomonadati</taxon>
        <taxon>Pseudomonadota</taxon>
        <taxon>Alphaproteobacteria</taxon>
        <taxon>Hyphomicrobiales</taxon>
        <taxon>Blastochloridaceae</taxon>
        <taxon>Blastochloris</taxon>
    </lineage>
</organism>
<sequence length="63" mass="6935">MTNIKNTPSSQTPQMRRRNIALALVLALFAASLAASVFIWRYAHNQPAIPQGGSYGATYEIQK</sequence>
<dbReference type="EMBL" id="VAFM01000001">
    <property type="protein sequence ID" value="TKW61260.1"/>
    <property type="molecule type" value="Genomic_DNA"/>
</dbReference>
<comment type="caution">
    <text evidence="1">The sequence shown here is derived from an EMBL/GenBank/DDBJ whole genome shotgun (WGS) entry which is preliminary data.</text>
</comment>
<proteinExistence type="predicted"/>
<protein>
    <submittedName>
        <fullName evidence="1">Uncharacterized protein</fullName>
    </submittedName>
</protein>
<reference evidence="1 2" key="1">
    <citation type="journal article" date="2017" name="Nat. Commun.">
        <title>In situ click chemistry generation of cyclooxygenase-2 inhibitors.</title>
        <authorList>
            <person name="Bhardwaj A."/>
            <person name="Kaur J."/>
            <person name="Wuest M."/>
            <person name="Wuest F."/>
        </authorList>
    </citation>
    <scope>NUCLEOTIDE SEQUENCE [LARGE SCALE GENOMIC DNA]</scope>
    <source>
        <strain evidence="1">S2_018_000_R2_106</strain>
    </source>
</reference>
<dbReference type="AlphaFoldDB" id="A0A6N4R316"/>
<gene>
    <name evidence="1" type="ORF">DI628_01125</name>
</gene>
<evidence type="ECO:0000313" key="2">
    <source>
        <dbReference type="Proteomes" id="UP000320948"/>
    </source>
</evidence>
<dbReference type="Proteomes" id="UP000320948">
    <property type="component" value="Unassembled WGS sequence"/>
</dbReference>
<evidence type="ECO:0000313" key="1">
    <source>
        <dbReference type="EMBL" id="TKW61260.1"/>
    </source>
</evidence>
<name>A0A6N4R316_BLAVI</name>
<accession>A0A6N4R316</accession>